<keyword evidence="1" id="KW-0812">Transmembrane</keyword>
<dbReference type="AlphaFoldDB" id="A0A4R3MN98"/>
<protein>
    <submittedName>
        <fullName evidence="2">Uncharacterized protein</fullName>
    </submittedName>
</protein>
<comment type="caution">
    <text evidence="2">The sequence shown here is derived from an EMBL/GenBank/DDBJ whole genome shotgun (WGS) entry which is preliminary data.</text>
</comment>
<keyword evidence="1" id="KW-1133">Transmembrane helix</keyword>
<organism evidence="2 3">
    <name type="scientific">Melghiribacillus thermohalophilus</name>
    <dbReference type="NCBI Taxonomy" id="1324956"/>
    <lineage>
        <taxon>Bacteria</taxon>
        <taxon>Bacillati</taxon>
        <taxon>Bacillota</taxon>
        <taxon>Bacilli</taxon>
        <taxon>Bacillales</taxon>
        <taxon>Bacillaceae</taxon>
        <taxon>Melghiribacillus</taxon>
    </lineage>
</organism>
<sequence length="46" mass="5545">MTARALNIILKNRSEPVFYFFWLLVLNLSRGLVSWITVRDKWDTME</sequence>
<evidence type="ECO:0000313" key="3">
    <source>
        <dbReference type="Proteomes" id="UP000294650"/>
    </source>
</evidence>
<dbReference type="Proteomes" id="UP000294650">
    <property type="component" value="Unassembled WGS sequence"/>
</dbReference>
<gene>
    <name evidence="2" type="ORF">EDD68_1356</name>
</gene>
<reference evidence="2 3" key="1">
    <citation type="submission" date="2019-03" db="EMBL/GenBank/DDBJ databases">
        <title>Genomic Encyclopedia of Type Strains, Phase IV (KMG-IV): sequencing the most valuable type-strain genomes for metagenomic binning, comparative biology and taxonomic classification.</title>
        <authorList>
            <person name="Goeker M."/>
        </authorList>
    </citation>
    <scope>NUCLEOTIDE SEQUENCE [LARGE SCALE GENOMIC DNA]</scope>
    <source>
        <strain evidence="2 3">DSM 25894</strain>
    </source>
</reference>
<keyword evidence="3" id="KW-1185">Reference proteome</keyword>
<keyword evidence="1" id="KW-0472">Membrane</keyword>
<name>A0A4R3MN98_9BACI</name>
<dbReference type="EMBL" id="SMAN01000035">
    <property type="protein sequence ID" value="TCT15972.1"/>
    <property type="molecule type" value="Genomic_DNA"/>
</dbReference>
<accession>A0A4R3MN98</accession>
<feature type="transmembrane region" description="Helical" evidence="1">
    <location>
        <begin position="17"/>
        <end position="38"/>
    </location>
</feature>
<evidence type="ECO:0000313" key="2">
    <source>
        <dbReference type="EMBL" id="TCT15972.1"/>
    </source>
</evidence>
<evidence type="ECO:0000256" key="1">
    <source>
        <dbReference type="SAM" id="Phobius"/>
    </source>
</evidence>
<proteinExistence type="predicted"/>